<evidence type="ECO:0000313" key="1">
    <source>
        <dbReference type="EMBL" id="NMH63768.1"/>
    </source>
</evidence>
<dbReference type="Proteomes" id="UP000737113">
    <property type="component" value="Unassembled WGS sequence"/>
</dbReference>
<sequence>MQLIELSSKKAIEGIEKTKGNLDSQILKLESNLSSLSKDLKVLQTRKLCYYLEARINGDSCSSNGGWTTYKGDGKTPDKIRVYYCD</sequence>
<comment type="caution">
    <text evidence="1">The sequence shown here is derived from an EMBL/GenBank/DDBJ whole genome shotgun (WGS) entry which is preliminary data.</text>
</comment>
<protein>
    <submittedName>
        <fullName evidence="1">Uncharacterized protein</fullName>
    </submittedName>
</protein>
<name>A0A972FPK5_9GAMM</name>
<organism evidence="1 2">
    <name type="scientific">Shewanella salipaludis</name>
    <dbReference type="NCBI Taxonomy" id="2723052"/>
    <lineage>
        <taxon>Bacteria</taxon>
        <taxon>Pseudomonadati</taxon>
        <taxon>Pseudomonadota</taxon>
        <taxon>Gammaproteobacteria</taxon>
        <taxon>Alteromonadales</taxon>
        <taxon>Shewanellaceae</taxon>
        <taxon>Shewanella</taxon>
    </lineage>
</organism>
<gene>
    <name evidence="1" type="ORF">HC757_01020</name>
</gene>
<dbReference type="EMBL" id="JAAXYH010000001">
    <property type="protein sequence ID" value="NMH63768.1"/>
    <property type="molecule type" value="Genomic_DNA"/>
</dbReference>
<dbReference type="AlphaFoldDB" id="A0A972FPK5"/>
<reference evidence="1" key="1">
    <citation type="submission" date="2020-04" db="EMBL/GenBank/DDBJ databases">
        <title>Description of Shewanella salipaludis sp. nov., isolated from a salt marsh.</title>
        <authorList>
            <person name="Park S."/>
            <person name="Yoon J.-H."/>
        </authorList>
    </citation>
    <scope>NUCLEOTIDE SEQUENCE</scope>
    <source>
        <strain evidence="1">SHSM-M6</strain>
    </source>
</reference>
<accession>A0A972FPK5</accession>
<evidence type="ECO:0000313" key="2">
    <source>
        <dbReference type="Proteomes" id="UP000737113"/>
    </source>
</evidence>
<dbReference type="RefSeq" id="WP_169562398.1">
    <property type="nucleotide sequence ID" value="NZ_JAAXYH010000001.1"/>
</dbReference>
<keyword evidence="2" id="KW-1185">Reference proteome</keyword>
<proteinExistence type="predicted"/>